<gene>
    <name evidence="1" type="ORF">G3N56_16545</name>
</gene>
<sequence length="49" mass="5470">MRDFDEAMLLFMLLGTDMLMVGEDSVAAMGECVFSRACQFTAEGMGRER</sequence>
<comment type="caution">
    <text evidence="1">The sequence shown here is derived from an EMBL/GenBank/DDBJ whole genome shotgun (WGS) entry which is preliminary data.</text>
</comment>
<dbReference type="AlphaFoldDB" id="A0A7K3NQ69"/>
<dbReference type="RefSeq" id="WP_163303417.1">
    <property type="nucleotide sequence ID" value="NZ_JAAGRQ010000094.1"/>
</dbReference>
<proteinExistence type="predicted"/>
<organism evidence="1 2">
    <name type="scientific">Desulfolutivibrio sulfodismutans</name>
    <dbReference type="NCBI Taxonomy" id="63561"/>
    <lineage>
        <taxon>Bacteria</taxon>
        <taxon>Pseudomonadati</taxon>
        <taxon>Thermodesulfobacteriota</taxon>
        <taxon>Desulfovibrionia</taxon>
        <taxon>Desulfovibrionales</taxon>
        <taxon>Desulfovibrionaceae</taxon>
        <taxon>Desulfolutivibrio</taxon>
    </lineage>
</organism>
<protein>
    <submittedName>
        <fullName evidence="1">Uncharacterized protein</fullName>
    </submittedName>
</protein>
<accession>A0A7K3NQ69</accession>
<dbReference type="Proteomes" id="UP000469724">
    <property type="component" value="Unassembled WGS sequence"/>
</dbReference>
<reference evidence="1 2" key="1">
    <citation type="submission" date="2020-02" db="EMBL/GenBank/DDBJ databases">
        <title>Comparative genomics of sulfur disproportionating microorganisms.</title>
        <authorList>
            <person name="Ward L.M."/>
            <person name="Bertran E."/>
            <person name="Johnston D.T."/>
        </authorList>
    </citation>
    <scope>NUCLEOTIDE SEQUENCE [LARGE SCALE GENOMIC DNA]</scope>
    <source>
        <strain evidence="1 2">DSM 3696</strain>
    </source>
</reference>
<dbReference type="EMBL" id="JAAGRQ010000094">
    <property type="protein sequence ID" value="NDY58344.1"/>
    <property type="molecule type" value="Genomic_DNA"/>
</dbReference>
<evidence type="ECO:0000313" key="2">
    <source>
        <dbReference type="Proteomes" id="UP000469724"/>
    </source>
</evidence>
<evidence type="ECO:0000313" key="1">
    <source>
        <dbReference type="EMBL" id="NDY58344.1"/>
    </source>
</evidence>
<keyword evidence="2" id="KW-1185">Reference proteome</keyword>
<name>A0A7K3NQ69_9BACT</name>